<keyword evidence="2" id="KW-0040">ANK repeat</keyword>
<dbReference type="InterPro" id="IPR036770">
    <property type="entry name" value="Ankyrin_rpt-contain_sf"/>
</dbReference>
<keyword evidence="4" id="KW-1185">Reference proteome</keyword>
<name>A0ABW2A1S1_9GAMM</name>
<dbReference type="PANTHER" id="PTHR24123">
    <property type="entry name" value="ANKYRIN REPEAT-CONTAINING"/>
    <property type="match status" value="1"/>
</dbReference>
<reference evidence="4" key="1">
    <citation type="journal article" date="2019" name="Int. J. Syst. Evol. Microbiol.">
        <title>The Global Catalogue of Microorganisms (GCM) 10K type strain sequencing project: providing services to taxonomists for standard genome sequencing and annotation.</title>
        <authorList>
            <consortium name="The Broad Institute Genomics Platform"/>
            <consortium name="The Broad Institute Genome Sequencing Center for Infectious Disease"/>
            <person name="Wu L."/>
            <person name="Ma J."/>
        </authorList>
    </citation>
    <scope>NUCLEOTIDE SEQUENCE [LARGE SCALE GENOMIC DNA]</scope>
    <source>
        <strain evidence="4">NBRC 111756</strain>
    </source>
</reference>
<dbReference type="RefSeq" id="WP_379909844.1">
    <property type="nucleotide sequence ID" value="NZ_JBHSWE010000001.1"/>
</dbReference>
<protein>
    <submittedName>
        <fullName evidence="3">Ankyrin repeat domain-containing protein</fullName>
    </submittedName>
</protein>
<keyword evidence="1" id="KW-0677">Repeat</keyword>
<proteinExistence type="predicted"/>
<sequence>MLNIFRDTRPERLASAIENDDTSALNKALGKADDALLGQPIRDGRHAAELAICHRRPQLLKLILAAGADAGSTDRDDRPLLELALMQPEQSLALISALLQAGADPNRRLPSGLPPLHACFDHCEPTQQMLHLSRLLQAGATIEATDQQGRTLLERALPDGRRELIHFLVHSGSPLPASAPADVEPDTWDYACRCHQDYCIRQRFLAP</sequence>
<comment type="caution">
    <text evidence="3">The sequence shown here is derived from an EMBL/GenBank/DDBJ whole genome shotgun (WGS) entry which is preliminary data.</text>
</comment>
<dbReference type="EMBL" id="JBHSWE010000001">
    <property type="protein sequence ID" value="MFC6671331.1"/>
    <property type="molecule type" value="Genomic_DNA"/>
</dbReference>
<evidence type="ECO:0000313" key="3">
    <source>
        <dbReference type="EMBL" id="MFC6671331.1"/>
    </source>
</evidence>
<dbReference type="SMART" id="SM00248">
    <property type="entry name" value="ANK"/>
    <property type="match status" value="4"/>
</dbReference>
<dbReference type="InterPro" id="IPR002110">
    <property type="entry name" value="Ankyrin_rpt"/>
</dbReference>
<dbReference type="Proteomes" id="UP001596422">
    <property type="component" value="Unassembled WGS sequence"/>
</dbReference>
<evidence type="ECO:0000313" key="4">
    <source>
        <dbReference type="Proteomes" id="UP001596422"/>
    </source>
</evidence>
<evidence type="ECO:0000256" key="1">
    <source>
        <dbReference type="ARBA" id="ARBA00022737"/>
    </source>
</evidence>
<dbReference type="Gene3D" id="1.25.40.20">
    <property type="entry name" value="Ankyrin repeat-containing domain"/>
    <property type="match status" value="1"/>
</dbReference>
<dbReference type="PANTHER" id="PTHR24123:SF33">
    <property type="entry name" value="PROTEIN HOS4"/>
    <property type="match status" value="1"/>
</dbReference>
<gene>
    <name evidence="3" type="ORF">ACFQDL_15570</name>
</gene>
<evidence type="ECO:0000256" key="2">
    <source>
        <dbReference type="ARBA" id="ARBA00023043"/>
    </source>
</evidence>
<accession>A0ABW2A1S1</accession>
<dbReference type="SUPFAM" id="SSF48403">
    <property type="entry name" value="Ankyrin repeat"/>
    <property type="match status" value="1"/>
</dbReference>
<dbReference type="InterPro" id="IPR051165">
    <property type="entry name" value="Multifunctional_ANK_Repeat"/>
</dbReference>
<organism evidence="3 4">
    <name type="scientific">Marinobacterium aestuariivivens</name>
    <dbReference type="NCBI Taxonomy" id="1698799"/>
    <lineage>
        <taxon>Bacteria</taxon>
        <taxon>Pseudomonadati</taxon>
        <taxon>Pseudomonadota</taxon>
        <taxon>Gammaproteobacteria</taxon>
        <taxon>Oceanospirillales</taxon>
        <taxon>Oceanospirillaceae</taxon>
        <taxon>Marinobacterium</taxon>
    </lineage>
</organism>